<dbReference type="CDD" id="cd07012">
    <property type="entry name" value="PBP2_Bug_TTT"/>
    <property type="match status" value="1"/>
</dbReference>
<protein>
    <submittedName>
        <fullName evidence="3">Tripartite tricarboxylate transporter substrate binding protein</fullName>
    </submittedName>
</protein>
<proteinExistence type="inferred from homology"/>
<gene>
    <name evidence="3" type="ORF">M8A51_22095</name>
</gene>
<comment type="caution">
    <text evidence="3">The sequence shown here is derived from an EMBL/GenBank/DDBJ whole genome shotgun (WGS) entry which is preliminary data.</text>
</comment>
<keyword evidence="2" id="KW-0732">Signal</keyword>
<dbReference type="Pfam" id="PF03401">
    <property type="entry name" value="TctC"/>
    <property type="match status" value="1"/>
</dbReference>
<dbReference type="Gene3D" id="3.40.190.10">
    <property type="entry name" value="Periplasmic binding protein-like II"/>
    <property type="match status" value="1"/>
</dbReference>
<dbReference type="InterPro" id="IPR042100">
    <property type="entry name" value="Bug_dom1"/>
</dbReference>
<evidence type="ECO:0000256" key="2">
    <source>
        <dbReference type="SAM" id="SignalP"/>
    </source>
</evidence>
<name>A0ABT0YUZ5_9BURK</name>
<sequence length="317" mass="33053">MTLGRRQFCVAALGAAPAVFAEAPWPAQPLRLLVAYAPGGISDETARTLADLLAPRLGVPVRVEHRPGAGGVLAMDALARAEPDGHTLCFAAASTLTLAPLLTRTGFDPLRDIAPVIDVMHTPLIVVGTPAWPGATLAALLDDARQRPGALRWATSGTGTLGHLVWQLVCRSAAVEITHIPYKGGGPQLNDALGGQFEVLSTNVAPLQLHYVADGRFTPLAVGAPQRLPVLPGVPTLAEAGFAAANLSSVFGLFAPGRTPAGVVAKIHATVAAALREPVLQQRLQAANNLPAGRSTAAFEHFLRQQALDFRALKPAR</sequence>
<dbReference type="PANTHER" id="PTHR42928">
    <property type="entry name" value="TRICARBOXYLATE-BINDING PROTEIN"/>
    <property type="match status" value="1"/>
</dbReference>
<keyword evidence="4" id="KW-1185">Reference proteome</keyword>
<feature type="signal peptide" evidence="2">
    <location>
        <begin position="1"/>
        <end position="21"/>
    </location>
</feature>
<reference evidence="3" key="1">
    <citation type="submission" date="2022-05" db="EMBL/GenBank/DDBJ databases">
        <title>Schlegelella sp. nov., isolated from mangrove soil.</title>
        <authorList>
            <person name="Liu Y."/>
            <person name="Ge X."/>
            <person name="Liu W."/>
        </authorList>
    </citation>
    <scope>NUCLEOTIDE SEQUENCE</scope>
    <source>
        <strain evidence="3">S2-27</strain>
    </source>
</reference>
<dbReference type="InterPro" id="IPR005064">
    <property type="entry name" value="BUG"/>
</dbReference>
<evidence type="ECO:0000313" key="3">
    <source>
        <dbReference type="EMBL" id="MCM5682229.1"/>
    </source>
</evidence>
<feature type="chain" id="PRO_5045366526" evidence="2">
    <location>
        <begin position="22"/>
        <end position="317"/>
    </location>
</feature>
<accession>A0ABT0YUZ5</accession>
<evidence type="ECO:0000256" key="1">
    <source>
        <dbReference type="ARBA" id="ARBA00006987"/>
    </source>
</evidence>
<dbReference type="PANTHER" id="PTHR42928:SF5">
    <property type="entry name" value="BLR1237 PROTEIN"/>
    <property type="match status" value="1"/>
</dbReference>
<dbReference type="Proteomes" id="UP001165541">
    <property type="component" value="Unassembled WGS sequence"/>
</dbReference>
<organism evidence="3 4">
    <name type="scientific">Caldimonas mangrovi</name>
    <dbReference type="NCBI Taxonomy" id="2944811"/>
    <lineage>
        <taxon>Bacteria</taxon>
        <taxon>Pseudomonadati</taxon>
        <taxon>Pseudomonadota</taxon>
        <taxon>Betaproteobacteria</taxon>
        <taxon>Burkholderiales</taxon>
        <taxon>Sphaerotilaceae</taxon>
        <taxon>Caldimonas</taxon>
    </lineage>
</organism>
<dbReference type="RefSeq" id="WP_251780704.1">
    <property type="nucleotide sequence ID" value="NZ_JAMKFE010000017.1"/>
</dbReference>
<evidence type="ECO:0000313" key="4">
    <source>
        <dbReference type="Proteomes" id="UP001165541"/>
    </source>
</evidence>
<dbReference type="PIRSF" id="PIRSF017082">
    <property type="entry name" value="YflP"/>
    <property type="match status" value="1"/>
</dbReference>
<comment type="similarity">
    <text evidence="1">Belongs to the UPF0065 (bug) family.</text>
</comment>
<dbReference type="EMBL" id="JAMKFE010000017">
    <property type="protein sequence ID" value="MCM5682229.1"/>
    <property type="molecule type" value="Genomic_DNA"/>
</dbReference>
<dbReference type="Gene3D" id="3.40.190.150">
    <property type="entry name" value="Bordetella uptake gene, domain 1"/>
    <property type="match status" value="1"/>
</dbReference>